<proteinExistence type="inferred from homology"/>
<evidence type="ECO:0000256" key="4">
    <source>
        <dbReference type="HAMAP-Rule" id="MF_03007"/>
    </source>
</evidence>
<comment type="caution">
    <text evidence="7">The sequence shown here is derived from an EMBL/GenBank/DDBJ whole genome shotgun (WGS) entry which is preliminary data.</text>
</comment>
<dbReference type="Proteomes" id="UP000782241">
    <property type="component" value="Unassembled WGS sequence"/>
</dbReference>
<dbReference type="InterPro" id="IPR027524">
    <property type="entry name" value="eIF3h"/>
</dbReference>
<dbReference type="GO" id="GO:0005852">
    <property type="term" value="C:eukaryotic translation initiation factor 3 complex"/>
    <property type="evidence" value="ECO:0007669"/>
    <property type="project" value="UniProtKB-UniRule"/>
</dbReference>
<dbReference type="Pfam" id="PF19445">
    <property type="entry name" value="eIF3h_C"/>
    <property type="match status" value="2"/>
</dbReference>
<accession>A0A9P7KXR6</accession>
<reference evidence="7" key="1">
    <citation type="submission" date="2021-04" db="EMBL/GenBank/DDBJ databases">
        <title>Draft genome of Fusarium avenaceum strain F156N33, isolated from an atmospheric sample in Virginia.</title>
        <authorList>
            <person name="Yang S."/>
            <person name="Vinatzer B.A."/>
            <person name="Coleman J."/>
        </authorList>
    </citation>
    <scope>NUCLEOTIDE SEQUENCE</scope>
    <source>
        <strain evidence="7">F156N33</strain>
    </source>
</reference>
<gene>
    <name evidence="7" type="ORF">KAF25_009360</name>
</gene>
<dbReference type="InterPro" id="IPR050242">
    <property type="entry name" value="JAMM_MPN+_peptidase_M67A"/>
</dbReference>
<protein>
    <recommendedName>
        <fullName evidence="4">Eukaryotic translation initiation factor 3 subunit H</fullName>
        <shortName evidence="4">eIF3h</shortName>
    </recommendedName>
</protein>
<keyword evidence="8" id="KW-1185">Reference proteome</keyword>
<dbReference type="GO" id="GO:0033290">
    <property type="term" value="C:eukaryotic 48S preinitiation complex"/>
    <property type="evidence" value="ECO:0007669"/>
    <property type="project" value="UniProtKB-UniRule"/>
</dbReference>
<dbReference type="CDD" id="cd08065">
    <property type="entry name" value="MPN_eIF3h"/>
    <property type="match status" value="1"/>
</dbReference>
<dbReference type="GO" id="GO:0003743">
    <property type="term" value="F:translation initiation factor activity"/>
    <property type="evidence" value="ECO:0007669"/>
    <property type="project" value="UniProtKB-UniRule"/>
</dbReference>
<comment type="subcellular location">
    <subcellularLocation>
        <location evidence="4">Cytoplasm</location>
    </subcellularLocation>
</comment>
<name>A0A9P7KXR6_9HYPO</name>
<keyword evidence="3 4" id="KW-0648">Protein biosynthesis</keyword>
<comment type="subunit">
    <text evidence="4">Component of the eukaryotic translation initiation factor 3 (eIF-3) complex.</text>
</comment>
<organism evidence="7 8">
    <name type="scientific">Fusarium avenaceum</name>
    <dbReference type="NCBI Taxonomy" id="40199"/>
    <lineage>
        <taxon>Eukaryota</taxon>
        <taxon>Fungi</taxon>
        <taxon>Dikarya</taxon>
        <taxon>Ascomycota</taxon>
        <taxon>Pezizomycotina</taxon>
        <taxon>Sordariomycetes</taxon>
        <taxon>Hypocreomycetidae</taxon>
        <taxon>Hypocreales</taxon>
        <taxon>Nectriaceae</taxon>
        <taxon>Fusarium</taxon>
        <taxon>Fusarium tricinctum species complex</taxon>
    </lineage>
</organism>
<keyword evidence="1 4" id="KW-0963">Cytoplasm</keyword>
<dbReference type="GO" id="GO:0001732">
    <property type="term" value="P:formation of cytoplasmic translation initiation complex"/>
    <property type="evidence" value="ECO:0007669"/>
    <property type="project" value="UniProtKB-UniRule"/>
</dbReference>
<dbReference type="InterPro" id="IPR037518">
    <property type="entry name" value="MPN"/>
</dbReference>
<evidence type="ECO:0000313" key="8">
    <source>
        <dbReference type="Proteomes" id="UP000782241"/>
    </source>
</evidence>
<dbReference type="InterPro" id="IPR000555">
    <property type="entry name" value="JAMM/MPN+_dom"/>
</dbReference>
<dbReference type="EMBL" id="JAGPUO010000001">
    <property type="protein sequence ID" value="KAG5665235.1"/>
    <property type="molecule type" value="Genomic_DNA"/>
</dbReference>
<keyword evidence="2 4" id="KW-0396">Initiation factor</keyword>
<dbReference type="PROSITE" id="PS50249">
    <property type="entry name" value="MPN"/>
    <property type="match status" value="1"/>
</dbReference>
<dbReference type="InterPro" id="IPR045810">
    <property type="entry name" value="eIF3h_C"/>
</dbReference>
<feature type="region of interest" description="Disordered" evidence="5">
    <location>
        <begin position="1"/>
        <end position="38"/>
    </location>
</feature>
<dbReference type="PANTHER" id="PTHR10410">
    <property type="entry name" value="EUKARYOTIC TRANSLATION INITIATION FACTOR 3 -RELATED"/>
    <property type="match status" value="1"/>
</dbReference>
<dbReference type="FunFam" id="3.40.140.10:FF:000052">
    <property type="entry name" value="Eukaryotic translation initiation factor 3 subunit H"/>
    <property type="match status" value="1"/>
</dbReference>
<feature type="domain" description="MPN" evidence="6">
    <location>
        <begin position="66"/>
        <end position="217"/>
    </location>
</feature>
<comment type="function">
    <text evidence="4">Component of the eukaryotic translation initiation factor 3 (eIF-3) complex, which is involved in protein synthesis of a specialized repertoire of mRNAs and, together with other initiation factors, stimulates binding of mRNA and methionyl-tRNAi to the 40S ribosome. The eIF-3 complex specifically targets and initiates translation of a subset of mRNAs involved in cell proliferation.</text>
</comment>
<dbReference type="SMART" id="SM00232">
    <property type="entry name" value="JAB_MPN"/>
    <property type="match status" value="1"/>
</dbReference>
<evidence type="ECO:0000256" key="2">
    <source>
        <dbReference type="ARBA" id="ARBA00022540"/>
    </source>
</evidence>
<dbReference type="AlphaFoldDB" id="A0A9P7KXR6"/>
<evidence type="ECO:0000259" key="6">
    <source>
        <dbReference type="PROSITE" id="PS50249"/>
    </source>
</evidence>
<sequence>MVHERKVSIFPPSESSPEALQHHPPLHRSAEPLSVSRGPVNNSSEIFVKMADAPNDAPAAAPFQAVQVEALVIMKIAKHCSSAFPSVATGAIVGMERESLLEVTNTFPFPTVDPATTDNNNNHQNDASQLAAAAPRQKGNIHYQNEMIRHLKEVNVDANNVGWYTSATMGNFVNMNFIENQFHYQSANENTVALVYDASKSSQGNLTFRAFRLSPAFMTAYKEGKFTTESLQKSKLTFKDILSEISVNVHNSHLLTTFLHQIPSAPIKGDIEQPSSLADLNRNALEPPLYPSIDNLDLAIDPFLEKTCDLLLESIESHYTDLNNFQFYQRQLGREQTKITQWQTKRKAENAQRAAAKQAPLPEDEWQRLFKLPQEPSRLEGMLNAKQVEQYSKQVDGFTANVSAKMFAVREDLLPK</sequence>
<dbReference type="Pfam" id="PF01398">
    <property type="entry name" value="JAB"/>
    <property type="match status" value="1"/>
</dbReference>
<evidence type="ECO:0000256" key="5">
    <source>
        <dbReference type="SAM" id="MobiDB-lite"/>
    </source>
</evidence>
<dbReference type="GO" id="GO:0016282">
    <property type="term" value="C:eukaryotic 43S preinitiation complex"/>
    <property type="evidence" value="ECO:0007669"/>
    <property type="project" value="UniProtKB-UniRule"/>
</dbReference>
<dbReference type="GO" id="GO:0008237">
    <property type="term" value="F:metallopeptidase activity"/>
    <property type="evidence" value="ECO:0007669"/>
    <property type="project" value="InterPro"/>
</dbReference>
<comment type="similarity">
    <text evidence="4">Belongs to the eIF-3 subunit H family.</text>
</comment>
<evidence type="ECO:0000313" key="7">
    <source>
        <dbReference type="EMBL" id="KAG5665235.1"/>
    </source>
</evidence>
<dbReference type="Gene3D" id="3.40.140.10">
    <property type="entry name" value="Cytidine Deaminase, domain 2"/>
    <property type="match status" value="1"/>
</dbReference>
<evidence type="ECO:0000256" key="1">
    <source>
        <dbReference type="ARBA" id="ARBA00022490"/>
    </source>
</evidence>
<evidence type="ECO:0000256" key="3">
    <source>
        <dbReference type="ARBA" id="ARBA00022917"/>
    </source>
</evidence>
<dbReference type="HAMAP" id="MF_03007">
    <property type="entry name" value="eIF3h"/>
    <property type="match status" value="1"/>
</dbReference>